<feature type="binding site" evidence="10">
    <location>
        <position position="31"/>
    </location>
    <ligand>
        <name>Zn(2+)</name>
        <dbReference type="ChEBI" id="CHEBI:29105"/>
    </ligand>
</feature>
<dbReference type="GO" id="GO:0019843">
    <property type="term" value="F:rRNA binding"/>
    <property type="evidence" value="ECO:0007669"/>
    <property type="project" value="UniProtKB-UniRule"/>
</dbReference>
<dbReference type="GO" id="GO:0008270">
    <property type="term" value="F:zinc ion binding"/>
    <property type="evidence" value="ECO:0007669"/>
    <property type="project" value="UniProtKB-UniRule"/>
</dbReference>
<dbReference type="GO" id="GO:0015935">
    <property type="term" value="C:small ribosomal subunit"/>
    <property type="evidence" value="ECO:0007669"/>
    <property type="project" value="TreeGrafter"/>
</dbReference>
<keyword evidence="5 10" id="KW-0689">Ribosomal protein</keyword>
<evidence type="ECO:0000256" key="3">
    <source>
        <dbReference type="ARBA" id="ARBA00022833"/>
    </source>
</evidence>
<feature type="binding site" evidence="10">
    <location>
        <position position="34"/>
    </location>
    <ligand>
        <name>Zn(2+)</name>
        <dbReference type="ChEBI" id="CHEBI:29105"/>
    </ligand>
</feature>
<dbReference type="PANTHER" id="PTHR19836:SF19">
    <property type="entry name" value="SMALL RIBOSOMAL SUBUNIT PROTEIN US14M"/>
    <property type="match status" value="1"/>
</dbReference>
<name>C4XG02_MYCFP</name>
<dbReference type="eggNOG" id="COG0199">
    <property type="taxonomic scope" value="Bacteria"/>
</dbReference>
<accession>C4XG02</accession>
<feature type="binding site" evidence="10">
    <location>
        <position position="50"/>
    </location>
    <ligand>
        <name>Zn(2+)</name>
        <dbReference type="ChEBI" id="CHEBI:29105"/>
    </ligand>
</feature>
<sequence length="68" mass="7946">MLKEIDNMAKVSLKAKQKKHPKFSTRAYTRCELCGRPHAVLRKYKICRICFRNLAHEGKIPGMKKASW</sequence>
<proteinExistence type="inferred from homology"/>
<keyword evidence="3 10" id="KW-0862">Zinc</keyword>
<dbReference type="Pfam" id="PF00253">
    <property type="entry name" value="Ribosomal_S14"/>
    <property type="match status" value="1"/>
</dbReference>
<keyword evidence="12" id="KW-1185">Reference proteome</keyword>
<dbReference type="HOGENOM" id="CLU_139869_3_0_14"/>
<dbReference type="HAMAP" id="MF_01364_B">
    <property type="entry name" value="Ribosomal_uS14_2_B"/>
    <property type="match status" value="1"/>
</dbReference>
<evidence type="ECO:0000256" key="10">
    <source>
        <dbReference type="HAMAP-Rule" id="MF_01364"/>
    </source>
</evidence>
<dbReference type="GO" id="GO:0003735">
    <property type="term" value="F:structural constituent of ribosome"/>
    <property type="evidence" value="ECO:0007669"/>
    <property type="project" value="InterPro"/>
</dbReference>
<dbReference type="InterPro" id="IPR023053">
    <property type="entry name" value="Ribosomal_uS14_bact"/>
</dbReference>
<dbReference type="PANTHER" id="PTHR19836">
    <property type="entry name" value="30S RIBOSOMAL PROTEIN S14"/>
    <property type="match status" value="1"/>
</dbReference>
<dbReference type="AlphaFoldDB" id="C4XG02"/>
<evidence type="ECO:0000256" key="1">
    <source>
        <dbReference type="ARBA" id="ARBA00022723"/>
    </source>
</evidence>
<evidence type="ECO:0000256" key="9">
    <source>
        <dbReference type="ARBA" id="ARBA00060857"/>
    </source>
</evidence>
<keyword evidence="4 10" id="KW-0694">RNA-binding</keyword>
<organism evidence="11 12">
    <name type="scientific">Mycoplasmopsis fermentans (strain ATCC 19989 / NBRC 14854 / NCTC 10117 / PG18)</name>
    <name type="common">Mycoplasma fermentans</name>
    <dbReference type="NCBI Taxonomy" id="496833"/>
    <lineage>
        <taxon>Bacteria</taxon>
        <taxon>Bacillati</taxon>
        <taxon>Mycoplasmatota</taxon>
        <taxon>Mycoplasmoidales</taxon>
        <taxon>Metamycoplasmataceae</taxon>
        <taxon>Mycoplasmopsis</taxon>
    </lineage>
</organism>
<comment type="similarity">
    <text evidence="9 10">Belongs to the universal ribosomal protein uS14 family. Zinc-binding uS14 subfamily.</text>
</comment>
<dbReference type="FunFam" id="4.10.830.10:FF:000001">
    <property type="entry name" value="30S ribosomal protein S14 type Z"/>
    <property type="match status" value="1"/>
</dbReference>
<dbReference type="PATRIC" id="fig|496833.3.peg.403"/>
<comment type="function">
    <text evidence="10">Binds 16S rRNA, required for the assembly of 30S particles and may also be responsible for determining the conformation of the 16S rRNA at the A site.</text>
</comment>
<dbReference type="InterPro" id="IPR001209">
    <property type="entry name" value="Ribosomal_uS14"/>
</dbReference>
<dbReference type="SUPFAM" id="SSF57716">
    <property type="entry name" value="Glucocorticoid receptor-like (DNA-binding domain)"/>
    <property type="match status" value="1"/>
</dbReference>
<comment type="subunit">
    <text evidence="8 10">Part of the 30S ribosomal subunit. Contacts proteins S3 and S10.</text>
</comment>
<dbReference type="GO" id="GO:0005737">
    <property type="term" value="C:cytoplasm"/>
    <property type="evidence" value="ECO:0007669"/>
    <property type="project" value="UniProtKB-ARBA"/>
</dbReference>
<evidence type="ECO:0000313" key="12">
    <source>
        <dbReference type="Proteomes" id="UP000006810"/>
    </source>
</evidence>
<keyword evidence="6 10" id="KW-0687">Ribonucleoprotein</keyword>
<reference evidence="11 12" key="1">
    <citation type="journal article" date="2009" name="Curr. Microbiol.">
        <title>Molecular cloning and expression of a novel cholinephosphotransferase involved in glycoglycerophospholipid biosynthesis of Mycoplasma fermentans.</title>
        <authorList>
            <person name="Ishida N."/>
            <person name="Irikura D."/>
            <person name="Matsuda K."/>
            <person name="Sato S."/>
            <person name="Asano K."/>
        </authorList>
    </citation>
    <scope>NUCLEOTIDE SEQUENCE [LARGE SCALE GENOMIC DNA]</scope>
    <source>
        <strain evidence="12">ATCC 19989 / NBRC 14854 / NCTC 10117 / PG18</strain>
    </source>
</reference>
<protein>
    <recommendedName>
        <fullName evidence="7 10">Small ribosomal subunit protein uS14</fullName>
    </recommendedName>
</protein>
<evidence type="ECO:0000256" key="2">
    <source>
        <dbReference type="ARBA" id="ARBA00022730"/>
    </source>
</evidence>
<dbReference type="KEGG" id="mfp:MBIO_0809"/>
<evidence type="ECO:0000256" key="4">
    <source>
        <dbReference type="ARBA" id="ARBA00022884"/>
    </source>
</evidence>
<dbReference type="NCBIfam" id="NF005974">
    <property type="entry name" value="PRK08061.1"/>
    <property type="match status" value="1"/>
</dbReference>
<keyword evidence="2 10" id="KW-0699">rRNA-binding</keyword>
<evidence type="ECO:0000313" key="11">
    <source>
        <dbReference type="EMBL" id="BAH70074.1"/>
    </source>
</evidence>
<evidence type="ECO:0000256" key="5">
    <source>
        <dbReference type="ARBA" id="ARBA00022980"/>
    </source>
</evidence>
<dbReference type="EMBL" id="AP009608">
    <property type="protein sequence ID" value="BAH70074.1"/>
    <property type="molecule type" value="Genomic_DNA"/>
</dbReference>
<dbReference type="Gene3D" id="4.10.830.10">
    <property type="entry name" value="30s Ribosomal Protein S14, Chain N"/>
    <property type="match status" value="1"/>
</dbReference>
<evidence type="ECO:0000256" key="6">
    <source>
        <dbReference type="ARBA" id="ARBA00023274"/>
    </source>
</evidence>
<evidence type="ECO:0000256" key="7">
    <source>
        <dbReference type="ARBA" id="ARBA00035167"/>
    </source>
</evidence>
<feature type="binding site" evidence="10">
    <location>
        <position position="47"/>
    </location>
    <ligand>
        <name>Zn(2+)</name>
        <dbReference type="ChEBI" id="CHEBI:29105"/>
    </ligand>
</feature>
<gene>
    <name evidence="10" type="primary">rpsZ</name>
    <name evidence="10" type="synonym">rpsN</name>
    <name evidence="11" type="ordered locus">MBIO_0809</name>
</gene>
<evidence type="ECO:0000256" key="8">
    <source>
        <dbReference type="ARBA" id="ARBA00047110"/>
    </source>
</evidence>
<dbReference type="GO" id="GO:0006412">
    <property type="term" value="P:translation"/>
    <property type="evidence" value="ECO:0007669"/>
    <property type="project" value="UniProtKB-UniRule"/>
</dbReference>
<dbReference type="InterPro" id="IPR043140">
    <property type="entry name" value="Ribosomal_uS14_sf"/>
</dbReference>
<comment type="cofactor">
    <cofactor evidence="10">
        <name>Zn(2+)</name>
        <dbReference type="ChEBI" id="CHEBI:29105"/>
    </cofactor>
    <text evidence="10">Binds 1 zinc ion per subunit.</text>
</comment>
<keyword evidence="1 10" id="KW-0479">Metal-binding</keyword>
<dbReference type="Proteomes" id="UP000006810">
    <property type="component" value="Chromosome"/>
</dbReference>